<feature type="transmembrane region" description="Helical" evidence="1">
    <location>
        <begin position="6"/>
        <end position="29"/>
    </location>
</feature>
<keyword evidence="1" id="KW-0812">Transmembrane</keyword>
<feature type="non-terminal residue" evidence="2">
    <location>
        <position position="1"/>
    </location>
</feature>
<comment type="caution">
    <text evidence="2">The sequence shown here is derived from an EMBL/GenBank/DDBJ whole genome shotgun (WGS) entry which is preliminary data.</text>
</comment>
<keyword evidence="1" id="KW-0472">Membrane</keyword>
<dbReference type="Proteomes" id="UP000593561">
    <property type="component" value="Unassembled WGS sequence"/>
</dbReference>
<reference evidence="2 3" key="1">
    <citation type="journal article" date="2019" name="Genome Biol. Evol.">
        <title>Insights into the evolution of the New World diploid cottons (Gossypium, subgenus Houzingenia) based on genome sequencing.</title>
        <authorList>
            <person name="Grover C.E."/>
            <person name="Arick M.A. 2nd"/>
            <person name="Thrash A."/>
            <person name="Conover J.L."/>
            <person name="Sanders W.S."/>
            <person name="Peterson D.G."/>
            <person name="Frelichowski J.E."/>
            <person name="Scheffler J.A."/>
            <person name="Scheffler B.E."/>
            <person name="Wendel J.F."/>
        </authorList>
    </citation>
    <scope>NUCLEOTIDE SEQUENCE [LARGE SCALE GENOMIC DNA]</scope>
    <source>
        <strain evidence="2">27</strain>
        <tissue evidence="2">Leaf</tissue>
    </source>
</reference>
<keyword evidence="1" id="KW-1133">Transmembrane helix</keyword>
<evidence type="ECO:0000313" key="3">
    <source>
        <dbReference type="Proteomes" id="UP000593561"/>
    </source>
</evidence>
<evidence type="ECO:0000256" key="1">
    <source>
        <dbReference type="SAM" id="Phobius"/>
    </source>
</evidence>
<sequence length="141" mass="16155">MESYYRYSVSAFILLYLCIFTIPVVFLNYDHFNPFMNFSNSTLESPGPKFELQRLIVSTSDQIRAVGTSGSTYDHQHLNRNTTLIRETKKLSKEQMLEQGLARARASIHSAAIARIVRTASFMNDNDVLVGDIYRNPSTFY</sequence>
<accession>A0A7J8S9G5</accession>
<dbReference type="EMBL" id="JABFAC010000009">
    <property type="protein sequence ID" value="MBA0622490.1"/>
    <property type="molecule type" value="Genomic_DNA"/>
</dbReference>
<evidence type="ECO:0000313" key="2">
    <source>
        <dbReference type="EMBL" id="MBA0622490.1"/>
    </source>
</evidence>
<dbReference type="AlphaFoldDB" id="A0A7J8S9G5"/>
<keyword evidence="3" id="KW-1185">Reference proteome</keyword>
<proteinExistence type="predicted"/>
<protein>
    <submittedName>
        <fullName evidence="2">Uncharacterized protein</fullName>
    </submittedName>
</protein>
<name>A0A7J8S9G5_GOSDV</name>
<gene>
    <name evidence="2" type="ORF">Godav_008027</name>
</gene>
<organism evidence="2 3">
    <name type="scientific">Gossypium davidsonii</name>
    <name type="common">Davidson's cotton</name>
    <name type="synonym">Gossypium klotzschianum subsp. davidsonii</name>
    <dbReference type="NCBI Taxonomy" id="34287"/>
    <lineage>
        <taxon>Eukaryota</taxon>
        <taxon>Viridiplantae</taxon>
        <taxon>Streptophyta</taxon>
        <taxon>Embryophyta</taxon>
        <taxon>Tracheophyta</taxon>
        <taxon>Spermatophyta</taxon>
        <taxon>Magnoliopsida</taxon>
        <taxon>eudicotyledons</taxon>
        <taxon>Gunneridae</taxon>
        <taxon>Pentapetalae</taxon>
        <taxon>rosids</taxon>
        <taxon>malvids</taxon>
        <taxon>Malvales</taxon>
        <taxon>Malvaceae</taxon>
        <taxon>Malvoideae</taxon>
        <taxon>Gossypium</taxon>
    </lineage>
</organism>